<evidence type="ECO:0000313" key="3">
    <source>
        <dbReference type="EMBL" id="PJZ24558.1"/>
    </source>
</evidence>
<dbReference type="AlphaFoldDB" id="A0A2M9XA29"/>
<keyword evidence="4" id="KW-1185">Reference proteome</keyword>
<organism evidence="3 4">
    <name type="scientific">Leptospira hartskeerlii</name>
    <dbReference type="NCBI Taxonomy" id="2023177"/>
    <lineage>
        <taxon>Bacteria</taxon>
        <taxon>Pseudomonadati</taxon>
        <taxon>Spirochaetota</taxon>
        <taxon>Spirochaetia</taxon>
        <taxon>Leptospirales</taxon>
        <taxon>Leptospiraceae</taxon>
        <taxon>Leptospira</taxon>
    </lineage>
</organism>
<reference evidence="3 4" key="1">
    <citation type="submission" date="2017-07" db="EMBL/GenBank/DDBJ databases">
        <title>Leptospira spp. isolated from tropical soils.</title>
        <authorList>
            <person name="Thibeaux R."/>
            <person name="Iraola G."/>
            <person name="Ferres I."/>
            <person name="Bierque E."/>
            <person name="Girault D."/>
            <person name="Soupe-Gilbert M.-E."/>
            <person name="Picardeau M."/>
            <person name="Goarant C."/>
        </authorList>
    </citation>
    <scope>NUCLEOTIDE SEQUENCE [LARGE SCALE GENOMIC DNA]</scope>
    <source>
        <strain evidence="3 4">MCA1-C-A1</strain>
    </source>
</reference>
<gene>
    <name evidence="3" type="ORF">CH357_15980</name>
</gene>
<accession>A0A2M9XA29</accession>
<dbReference type="Proteomes" id="UP000232196">
    <property type="component" value="Unassembled WGS sequence"/>
</dbReference>
<keyword evidence="1" id="KW-0472">Membrane</keyword>
<dbReference type="SUPFAM" id="SSF53474">
    <property type="entry name" value="alpha/beta-Hydrolases"/>
    <property type="match status" value="1"/>
</dbReference>
<evidence type="ECO:0000313" key="4">
    <source>
        <dbReference type="Proteomes" id="UP000232196"/>
    </source>
</evidence>
<evidence type="ECO:0000256" key="1">
    <source>
        <dbReference type="SAM" id="Phobius"/>
    </source>
</evidence>
<dbReference type="OrthoDB" id="9777090at2"/>
<keyword evidence="1" id="KW-0812">Transmembrane</keyword>
<dbReference type="RefSeq" id="WP_100707759.1">
    <property type="nucleotide sequence ID" value="NZ_NPDL01000007.1"/>
</dbReference>
<feature type="domain" description="Serine aminopeptidase S33" evidence="2">
    <location>
        <begin position="73"/>
        <end position="168"/>
    </location>
</feature>
<dbReference type="InterPro" id="IPR022742">
    <property type="entry name" value="Hydrolase_4"/>
</dbReference>
<sequence>MKPASLTYINFKYILYSIFLFLMLGNCSSMLFHPTREMYIPPEKMGFQPEKISLQMKDGTNIKLWIFKPSKVKAKASILQFHGNGDNMSSHYITLVWLVENGYELVIWDYRGYGDSEGEAEKEPILEDSKEVLKFQQNRAKELGIPWIVYGQSMGGALAIRAVGEMQNKEGLLLVVGDGTFAYYSHVAKTVAEKVFFFPIGQLVGFFFSDHLSPGEVVDQISPVKLLIVHGTEDQIVSYPNGMELFQKAKDPKIFWEVKGGGHVDWMEMGRSKGARNFLKFLDEIISHWTP</sequence>
<dbReference type="InterPro" id="IPR029058">
    <property type="entry name" value="AB_hydrolase_fold"/>
</dbReference>
<dbReference type="Gene3D" id="3.40.50.1820">
    <property type="entry name" value="alpha/beta hydrolase"/>
    <property type="match status" value="1"/>
</dbReference>
<feature type="transmembrane region" description="Helical" evidence="1">
    <location>
        <begin position="13"/>
        <end position="32"/>
    </location>
</feature>
<proteinExistence type="predicted"/>
<dbReference type="PANTHER" id="PTHR12277">
    <property type="entry name" value="ALPHA/BETA HYDROLASE DOMAIN-CONTAINING PROTEIN"/>
    <property type="match status" value="1"/>
</dbReference>
<dbReference type="PANTHER" id="PTHR12277:SF81">
    <property type="entry name" value="PROTEIN ABHD13"/>
    <property type="match status" value="1"/>
</dbReference>
<name>A0A2M9XA29_9LEPT</name>
<evidence type="ECO:0000259" key="2">
    <source>
        <dbReference type="Pfam" id="PF12146"/>
    </source>
</evidence>
<dbReference type="EMBL" id="NPDN01000008">
    <property type="protein sequence ID" value="PJZ24558.1"/>
    <property type="molecule type" value="Genomic_DNA"/>
</dbReference>
<protein>
    <submittedName>
        <fullName evidence="3">Phospholipase</fullName>
    </submittedName>
</protein>
<comment type="caution">
    <text evidence="3">The sequence shown here is derived from an EMBL/GenBank/DDBJ whole genome shotgun (WGS) entry which is preliminary data.</text>
</comment>
<dbReference type="Pfam" id="PF12146">
    <property type="entry name" value="Hydrolase_4"/>
    <property type="match status" value="1"/>
</dbReference>
<keyword evidence="1" id="KW-1133">Transmembrane helix</keyword>